<feature type="repeat" description="WD" evidence="5">
    <location>
        <begin position="176"/>
        <end position="217"/>
    </location>
</feature>
<dbReference type="InterPro" id="IPR036322">
    <property type="entry name" value="WD40_repeat_dom_sf"/>
</dbReference>
<keyword evidence="1 5" id="KW-0853">WD repeat</keyword>
<feature type="repeat" description="WD" evidence="5">
    <location>
        <begin position="134"/>
        <end position="175"/>
    </location>
</feature>
<sequence>MAASRVILQSDFNSALRDKDGKAWISYKCQGKDSIHSYLKTTELSESRIPYVSSSDGFSVQSVSERRIDINFENDGESLRRTFIAPAMTFSSIHKERKSVHCMDVTLGGLGVSSDSEGRLKVWESGSGDVRRDLEGHFGDVYTCQFFPSGIVILTGGADMQLKIWSAETGQCAATLRGHKAGILETAIVDRGRNIVSCARDGTSRLWDCSTQQCLVTVETEGGNVNCCTLQATPPDYDLGTQSHTPGEQEVGTAGKLLLLGCERGYLQGYGLQTRQKVFELDCHDAVNCCRFVSETCVACGTQDGHITITDIRNIRMPLREWKETRNAILSILPYKGGFFTSTGDGSCFYVDQSQETVLELCGADCDPVYRAVSDGAAVYTACRDGLIRKYQSADIDQCLQL</sequence>
<evidence type="ECO:0000256" key="4">
    <source>
        <dbReference type="ARBA" id="ARBA00038321"/>
    </source>
</evidence>
<keyword evidence="7" id="KW-1185">Reference proteome</keyword>
<keyword evidence="3" id="KW-0647">Proteasome</keyword>
<dbReference type="Proteomes" id="UP001164746">
    <property type="component" value="Chromosome 6"/>
</dbReference>
<dbReference type="Gene3D" id="2.130.10.10">
    <property type="entry name" value="YVTN repeat-like/Quinoprotein amine dehydrogenase"/>
    <property type="match status" value="2"/>
</dbReference>
<dbReference type="SUPFAM" id="SSF50978">
    <property type="entry name" value="WD40 repeat-like"/>
    <property type="match status" value="1"/>
</dbReference>
<evidence type="ECO:0000256" key="3">
    <source>
        <dbReference type="ARBA" id="ARBA00022942"/>
    </source>
</evidence>
<dbReference type="PANTHER" id="PTHR19857">
    <property type="entry name" value="MITOCHONDRIAL DIVISION PROTEIN 1-RELATED"/>
    <property type="match status" value="1"/>
</dbReference>
<dbReference type="PROSITE" id="PS50294">
    <property type="entry name" value="WD_REPEATS_REGION"/>
    <property type="match status" value="2"/>
</dbReference>
<organism evidence="6 7">
    <name type="scientific">Mya arenaria</name>
    <name type="common">Soft-shell clam</name>
    <dbReference type="NCBI Taxonomy" id="6604"/>
    <lineage>
        <taxon>Eukaryota</taxon>
        <taxon>Metazoa</taxon>
        <taxon>Spiralia</taxon>
        <taxon>Lophotrochozoa</taxon>
        <taxon>Mollusca</taxon>
        <taxon>Bivalvia</taxon>
        <taxon>Autobranchia</taxon>
        <taxon>Heteroconchia</taxon>
        <taxon>Euheterodonta</taxon>
        <taxon>Imparidentia</taxon>
        <taxon>Neoheterodontei</taxon>
        <taxon>Myida</taxon>
        <taxon>Myoidea</taxon>
        <taxon>Myidae</taxon>
        <taxon>Mya</taxon>
    </lineage>
</organism>
<evidence type="ECO:0000313" key="7">
    <source>
        <dbReference type="Proteomes" id="UP001164746"/>
    </source>
</evidence>
<reference evidence="6" key="1">
    <citation type="submission" date="2022-11" db="EMBL/GenBank/DDBJ databases">
        <title>Centuries of genome instability and evolution in soft-shell clam transmissible cancer (bioRxiv).</title>
        <authorList>
            <person name="Hart S.F.M."/>
            <person name="Yonemitsu M.A."/>
            <person name="Giersch R.M."/>
            <person name="Beal B.F."/>
            <person name="Arriagada G."/>
            <person name="Davis B.W."/>
            <person name="Ostrander E.A."/>
            <person name="Goff S.P."/>
            <person name="Metzger M.J."/>
        </authorList>
    </citation>
    <scope>NUCLEOTIDE SEQUENCE</scope>
    <source>
        <strain evidence="6">MELC-2E11</strain>
        <tissue evidence="6">Siphon/mantle</tissue>
    </source>
</reference>
<dbReference type="InterPro" id="IPR015943">
    <property type="entry name" value="WD40/YVTN_repeat-like_dom_sf"/>
</dbReference>
<dbReference type="InterPro" id="IPR001680">
    <property type="entry name" value="WD40_rpt"/>
</dbReference>
<dbReference type="SMART" id="SM00320">
    <property type="entry name" value="WD40"/>
    <property type="match status" value="4"/>
</dbReference>
<dbReference type="InterPro" id="IPR051179">
    <property type="entry name" value="WD_repeat_multifunction"/>
</dbReference>
<dbReference type="EMBL" id="CP111017">
    <property type="protein sequence ID" value="WAR06857.1"/>
    <property type="molecule type" value="Genomic_DNA"/>
</dbReference>
<evidence type="ECO:0000256" key="5">
    <source>
        <dbReference type="PROSITE-ProRule" id="PRU00221"/>
    </source>
</evidence>
<dbReference type="PROSITE" id="PS50082">
    <property type="entry name" value="WD_REPEATS_2"/>
    <property type="match status" value="2"/>
</dbReference>
<comment type="similarity">
    <text evidence="4">Belongs to the WD repeat PAAF1/RPN14 family.</text>
</comment>
<accession>A0ABY7ED32</accession>
<dbReference type="Pfam" id="PF00400">
    <property type="entry name" value="WD40"/>
    <property type="match status" value="3"/>
</dbReference>
<protein>
    <submittedName>
        <fullName evidence="6">PAAF1-like protein</fullName>
    </submittedName>
</protein>
<evidence type="ECO:0000256" key="2">
    <source>
        <dbReference type="ARBA" id="ARBA00022737"/>
    </source>
</evidence>
<name>A0ABY7ED32_MYAAR</name>
<proteinExistence type="inferred from homology"/>
<evidence type="ECO:0000256" key="1">
    <source>
        <dbReference type="ARBA" id="ARBA00022574"/>
    </source>
</evidence>
<dbReference type="PANTHER" id="PTHR19857:SF19">
    <property type="entry name" value="26S PROTEASOME REGULATORY SUBUNIT RPN14"/>
    <property type="match status" value="1"/>
</dbReference>
<keyword evidence="2" id="KW-0677">Repeat</keyword>
<gene>
    <name evidence="6" type="ORF">MAR_016815</name>
</gene>
<evidence type="ECO:0000313" key="6">
    <source>
        <dbReference type="EMBL" id="WAR06857.1"/>
    </source>
</evidence>